<keyword evidence="1" id="KW-0963">Cytoplasm</keyword>
<dbReference type="Proteomes" id="UP000183920">
    <property type="component" value="Unassembled WGS sequence"/>
</dbReference>
<reference evidence="5" key="1">
    <citation type="submission" date="2015-06" db="EMBL/GenBank/DDBJ databases">
        <authorList>
            <person name="Urmite Genomes"/>
        </authorList>
    </citation>
    <scope>NUCLEOTIDE SEQUENCE [LARGE SCALE GENOMIC DNA]</scope>
    <source>
        <strain evidence="5">CSUR P1867</strain>
    </source>
</reference>
<dbReference type="PANTHER" id="PTHR34875">
    <property type="entry name" value="UPF0237 PROTEIN MJ1558"/>
    <property type="match status" value="1"/>
</dbReference>
<evidence type="ECO:0000313" key="3">
    <source>
        <dbReference type="EMBL" id="CRL63165.1"/>
    </source>
</evidence>
<dbReference type="InterPro" id="IPR050990">
    <property type="entry name" value="UPF0237/GcvR_regulator"/>
</dbReference>
<dbReference type="PROSITE" id="PS51671">
    <property type="entry name" value="ACT"/>
    <property type="match status" value="1"/>
</dbReference>
<keyword evidence="6" id="KW-1185">Reference proteome</keyword>
<evidence type="ECO:0000313" key="6">
    <source>
        <dbReference type="Proteomes" id="UP000619976"/>
    </source>
</evidence>
<keyword evidence="1" id="KW-0678">Repressor</keyword>
<evidence type="ECO:0000313" key="5">
    <source>
        <dbReference type="Proteomes" id="UP000183920"/>
    </source>
</evidence>
<dbReference type="Gene3D" id="3.30.70.260">
    <property type="match status" value="2"/>
</dbReference>
<dbReference type="SUPFAM" id="SSF55021">
    <property type="entry name" value="ACT-like"/>
    <property type="match status" value="2"/>
</dbReference>
<dbReference type="FunFam" id="3.30.70.260:FF:000005">
    <property type="entry name" value="Glycine cleavage system transcriptional repressor"/>
    <property type="match status" value="1"/>
</dbReference>
<feature type="domain" description="ACT" evidence="2">
    <location>
        <begin position="97"/>
        <end position="176"/>
    </location>
</feature>
<reference evidence="3" key="2">
    <citation type="submission" date="2015-06" db="EMBL/GenBank/DDBJ databases">
        <authorList>
            <person name="Urmite Genomes Urmite Genomes"/>
        </authorList>
    </citation>
    <scope>NUCLEOTIDE SEQUENCE [LARGE SCALE GENOMIC DNA]</scope>
    <source>
        <strain evidence="3">CSUR P1867</strain>
    </source>
</reference>
<organism evidence="3 5">
    <name type="scientific">Proteus penneri</name>
    <dbReference type="NCBI Taxonomy" id="102862"/>
    <lineage>
        <taxon>Bacteria</taxon>
        <taxon>Pseudomonadati</taxon>
        <taxon>Pseudomonadota</taxon>
        <taxon>Gammaproteobacteria</taxon>
        <taxon>Enterobacterales</taxon>
        <taxon>Morganellaceae</taxon>
        <taxon>Proteus</taxon>
    </lineage>
</organism>
<dbReference type="PIRSF" id="PIRSF028103">
    <property type="entry name" value="GcvR"/>
    <property type="match status" value="1"/>
</dbReference>
<dbReference type="GeneID" id="76523248"/>
<dbReference type="Pfam" id="PF13740">
    <property type="entry name" value="ACT_6"/>
    <property type="match status" value="1"/>
</dbReference>
<dbReference type="GO" id="GO:0005737">
    <property type="term" value="C:cytoplasm"/>
    <property type="evidence" value="ECO:0007669"/>
    <property type="project" value="UniProtKB-SubCell"/>
</dbReference>
<evidence type="ECO:0000259" key="2">
    <source>
        <dbReference type="PROSITE" id="PS51671"/>
    </source>
</evidence>
<dbReference type="GO" id="GO:0006355">
    <property type="term" value="P:regulation of DNA-templated transcription"/>
    <property type="evidence" value="ECO:0007669"/>
    <property type="project" value="UniProtKB-UniRule"/>
</dbReference>
<dbReference type="InterPro" id="IPR002912">
    <property type="entry name" value="ACT_dom"/>
</dbReference>
<dbReference type="CDD" id="cd04893">
    <property type="entry name" value="ACT_GcvR_1"/>
    <property type="match status" value="1"/>
</dbReference>
<dbReference type="Proteomes" id="UP000619976">
    <property type="component" value="Unassembled WGS sequence"/>
</dbReference>
<gene>
    <name evidence="3" type="primary">gcvR</name>
    <name evidence="3" type="ORF">BN1804_02367</name>
    <name evidence="4" type="ORF">JFQ69_03740</name>
</gene>
<sequence>MPIPDKHFLVITALGADRPGIVDTITQLVSQCGCNIEDSRLAMFGQEFTFIMLLSGGWNAIAQLEALLPIKSAELDLLTVMKRTKNGAPITYPSTIAAKVDIEDAPGIVERFTNLFSQHNFNLAELISKTHPSEDGSPARLEIQITAHNPLDDHGIVINEKFNQLCTELNAQGTISIVNSLMMKQ</sequence>
<dbReference type="InterPro" id="IPR045865">
    <property type="entry name" value="ACT-like_dom_sf"/>
</dbReference>
<evidence type="ECO:0000313" key="4">
    <source>
        <dbReference type="EMBL" id="MBJ2116785.1"/>
    </source>
</evidence>
<dbReference type="InterPro" id="IPR016867">
    <property type="entry name" value="GcvR"/>
</dbReference>
<dbReference type="AlphaFoldDB" id="A0A0G4QBE2"/>
<reference evidence="4 6" key="3">
    <citation type="submission" date="2020-12" db="EMBL/GenBank/DDBJ databases">
        <title>Enhanced detection system for hospital associated transmission using whole genome sequencing surveillance.</title>
        <authorList>
            <person name="Harrison L.H."/>
            <person name="Van Tyne D."/>
            <person name="Marsh J.W."/>
            <person name="Griffith M.P."/>
            <person name="Snyder D.J."/>
            <person name="Cooper V.S."/>
            <person name="Mustapha M."/>
        </authorList>
    </citation>
    <scope>NUCLEOTIDE SEQUENCE [LARGE SCALE GENOMIC DNA]</scope>
    <source>
        <strain evidence="4 6">PR00195</strain>
    </source>
</reference>
<dbReference type="RefSeq" id="WP_072064193.1">
    <property type="nucleotide sequence ID" value="NZ_CAXOKJ010000009.1"/>
</dbReference>
<protein>
    <recommendedName>
        <fullName evidence="1">Glycine cleavage system transcriptional repressor</fullName>
    </recommendedName>
</protein>
<dbReference type="EMBL" id="CVRY01000004">
    <property type="protein sequence ID" value="CRL63165.1"/>
    <property type="molecule type" value="Genomic_DNA"/>
</dbReference>
<name>A0A0G4QBE2_9GAMM</name>
<dbReference type="EMBL" id="JAEKCB010000001">
    <property type="protein sequence ID" value="MBJ2116785.1"/>
    <property type="molecule type" value="Genomic_DNA"/>
</dbReference>
<accession>A0A0G4QBE2</accession>
<dbReference type="NCBIfam" id="NF008612">
    <property type="entry name" value="PRK11589.1"/>
    <property type="match status" value="1"/>
</dbReference>
<proteinExistence type="predicted"/>
<accession>A0A379EMY5</accession>
<comment type="subcellular location">
    <subcellularLocation>
        <location evidence="1">Cytoplasm</location>
    </subcellularLocation>
</comment>
<evidence type="ECO:0000256" key="1">
    <source>
        <dbReference type="PIRNR" id="PIRNR028103"/>
    </source>
</evidence>
<dbReference type="PANTHER" id="PTHR34875:SF5">
    <property type="entry name" value="GLYCINE CLEAVAGE SYSTEM TRANSCRIPTIONAL REPRESSOR"/>
    <property type="match status" value="1"/>
</dbReference>
<keyword evidence="1" id="KW-0804">Transcription</keyword>